<evidence type="ECO:0000313" key="3">
    <source>
        <dbReference type="Proteomes" id="UP000186922"/>
    </source>
</evidence>
<feature type="region of interest" description="Disordered" evidence="1">
    <location>
        <begin position="71"/>
        <end position="111"/>
    </location>
</feature>
<evidence type="ECO:0000256" key="1">
    <source>
        <dbReference type="SAM" id="MobiDB-lite"/>
    </source>
</evidence>
<proteinExistence type="predicted"/>
<gene>
    <name evidence="2" type="primary">RvY_04847-1</name>
    <name evidence="2" type="synonym">RvY_04847.1</name>
    <name evidence="2" type="ORF">RvY_04847</name>
</gene>
<protein>
    <submittedName>
        <fullName evidence="2">Uncharacterized protein</fullName>
    </submittedName>
</protein>
<organism evidence="2 3">
    <name type="scientific">Ramazzottius varieornatus</name>
    <name type="common">Water bear</name>
    <name type="synonym">Tardigrade</name>
    <dbReference type="NCBI Taxonomy" id="947166"/>
    <lineage>
        <taxon>Eukaryota</taxon>
        <taxon>Metazoa</taxon>
        <taxon>Ecdysozoa</taxon>
        <taxon>Tardigrada</taxon>
        <taxon>Eutardigrada</taxon>
        <taxon>Parachela</taxon>
        <taxon>Hypsibioidea</taxon>
        <taxon>Ramazzottiidae</taxon>
        <taxon>Ramazzottius</taxon>
    </lineage>
</organism>
<dbReference type="AlphaFoldDB" id="A0A1D1UT03"/>
<dbReference type="EMBL" id="BDGG01000002">
    <property type="protein sequence ID" value="GAU92814.1"/>
    <property type="molecule type" value="Genomic_DNA"/>
</dbReference>
<accession>A0A1D1UT03</accession>
<dbReference type="Proteomes" id="UP000186922">
    <property type="component" value="Unassembled WGS sequence"/>
</dbReference>
<keyword evidence="3" id="KW-1185">Reference proteome</keyword>
<evidence type="ECO:0000313" key="2">
    <source>
        <dbReference type="EMBL" id="GAU92814.1"/>
    </source>
</evidence>
<sequence>MCIHSHHGESCFLVRGNSPSRQAPSGFLQDLKHRFPMSLPLRNRFYIQCVSLLRGAKLKSYHSRLGYLTSNPPEDPIPYARDLTAEGNTAEEGDGRRENHQGTVPRTIGGLPSLTPNVELCDEI</sequence>
<name>A0A1D1UT03_RAMVA</name>
<comment type="caution">
    <text evidence="2">The sequence shown here is derived from an EMBL/GenBank/DDBJ whole genome shotgun (WGS) entry which is preliminary data.</text>
</comment>
<reference evidence="2 3" key="1">
    <citation type="journal article" date="2016" name="Nat. Commun.">
        <title>Extremotolerant tardigrade genome and improved radiotolerance of human cultured cells by tardigrade-unique protein.</title>
        <authorList>
            <person name="Hashimoto T."/>
            <person name="Horikawa D.D."/>
            <person name="Saito Y."/>
            <person name="Kuwahara H."/>
            <person name="Kozuka-Hata H."/>
            <person name="Shin-I T."/>
            <person name="Minakuchi Y."/>
            <person name="Ohishi K."/>
            <person name="Motoyama A."/>
            <person name="Aizu T."/>
            <person name="Enomoto A."/>
            <person name="Kondo K."/>
            <person name="Tanaka S."/>
            <person name="Hara Y."/>
            <person name="Koshikawa S."/>
            <person name="Sagara H."/>
            <person name="Miura T."/>
            <person name="Yokobori S."/>
            <person name="Miyagawa K."/>
            <person name="Suzuki Y."/>
            <person name="Kubo T."/>
            <person name="Oyama M."/>
            <person name="Kohara Y."/>
            <person name="Fujiyama A."/>
            <person name="Arakawa K."/>
            <person name="Katayama T."/>
            <person name="Toyoda A."/>
            <person name="Kunieda T."/>
        </authorList>
    </citation>
    <scope>NUCLEOTIDE SEQUENCE [LARGE SCALE GENOMIC DNA]</scope>
    <source>
        <strain evidence="2 3">YOKOZUNA-1</strain>
    </source>
</reference>